<protein>
    <submittedName>
        <fullName evidence="10">Carbohydrate ABC transporter permease</fullName>
    </submittedName>
</protein>
<keyword evidence="5 7" id="KW-1133">Transmembrane helix</keyword>
<evidence type="ECO:0000259" key="9">
    <source>
        <dbReference type="PROSITE" id="PS50928"/>
    </source>
</evidence>
<feature type="transmembrane region" description="Helical" evidence="7">
    <location>
        <begin position="42"/>
        <end position="66"/>
    </location>
</feature>
<evidence type="ECO:0000256" key="8">
    <source>
        <dbReference type="SAM" id="MobiDB-lite"/>
    </source>
</evidence>
<dbReference type="Pfam" id="PF00528">
    <property type="entry name" value="BPD_transp_1"/>
    <property type="match status" value="1"/>
</dbReference>
<evidence type="ECO:0000256" key="2">
    <source>
        <dbReference type="ARBA" id="ARBA00022448"/>
    </source>
</evidence>
<feature type="transmembrane region" description="Helical" evidence="7">
    <location>
        <begin position="105"/>
        <end position="127"/>
    </location>
</feature>
<dbReference type="RefSeq" id="WP_129203306.1">
    <property type="nucleotide sequence ID" value="NZ_CP035495.1"/>
</dbReference>
<dbReference type="Proteomes" id="UP000291758">
    <property type="component" value="Chromosome"/>
</dbReference>
<sequence length="307" mass="33208">MTAITTGPGVVAAPGRRRRRRRRADHDGGVAERAGGLRRTPISFTLLVVLALFAILPVLVLVFNAFKSDTELATNPLGFPSTWELSNLATAWSLGRLGQGLRNSAVLVAGTVVGVWVCAGMAAYSLARLNVPFKRGISTYLLVCISLPAQMFLVPLFFLWTRLGLYDNLFGLVLIYVALNTPFATLLLETFLVGIPKELDEAARLDGANEWQVATKVMLPLARPGFLTAGLVVGLAVYGELFFAVIFMASPDNWPISAAFLQFQQGFTRLYGIQNAAGLVMVLPVIGLFLFMQRRFISGLASSGVKG</sequence>
<evidence type="ECO:0000256" key="4">
    <source>
        <dbReference type="ARBA" id="ARBA00022692"/>
    </source>
</evidence>
<evidence type="ECO:0000256" key="3">
    <source>
        <dbReference type="ARBA" id="ARBA00022475"/>
    </source>
</evidence>
<dbReference type="EMBL" id="CP035495">
    <property type="protein sequence ID" value="QAY62811.1"/>
    <property type="molecule type" value="Genomic_DNA"/>
</dbReference>
<keyword evidence="2 7" id="KW-0813">Transport</keyword>
<feature type="region of interest" description="Disordered" evidence="8">
    <location>
        <begin position="1"/>
        <end position="32"/>
    </location>
</feature>
<comment type="subcellular location">
    <subcellularLocation>
        <location evidence="1 7">Cell membrane</location>
        <topology evidence="1 7">Multi-pass membrane protein</topology>
    </subcellularLocation>
</comment>
<dbReference type="GO" id="GO:0005886">
    <property type="term" value="C:plasma membrane"/>
    <property type="evidence" value="ECO:0007669"/>
    <property type="project" value="UniProtKB-SubCell"/>
</dbReference>
<feature type="transmembrane region" description="Helical" evidence="7">
    <location>
        <begin position="173"/>
        <end position="195"/>
    </location>
</feature>
<dbReference type="PANTHER" id="PTHR43744">
    <property type="entry name" value="ABC TRANSPORTER PERMEASE PROTEIN MG189-RELATED-RELATED"/>
    <property type="match status" value="1"/>
</dbReference>
<feature type="transmembrane region" description="Helical" evidence="7">
    <location>
        <begin position="270"/>
        <end position="291"/>
    </location>
</feature>
<evidence type="ECO:0000313" key="10">
    <source>
        <dbReference type="EMBL" id="QAY62811.1"/>
    </source>
</evidence>
<evidence type="ECO:0000256" key="1">
    <source>
        <dbReference type="ARBA" id="ARBA00004651"/>
    </source>
</evidence>
<reference evidence="10 11" key="1">
    <citation type="submission" date="2019-01" db="EMBL/GenBank/DDBJ databases">
        <title>Genome sequencing of strain 2JSPR-7.</title>
        <authorList>
            <person name="Heo J."/>
            <person name="Kim S.-J."/>
            <person name="Kim J.-S."/>
            <person name="Hong S.-B."/>
            <person name="Kwon S.-W."/>
        </authorList>
    </citation>
    <scope>NUCLEOTIDE SEQUENCE [LARGE SCALE GENOMIC DNA]</scope>
    <source>
        <strain evidence="10 11">2JSPR-7</strain>
    </source>
</reference>
<dbReference type="CDD" id="cd06261">
    <property type="entry name" value="TM_PBP2"/>
    <property type="match status" value="1"/>
</dbReference>
<dbReference type="PANTHER" id="PTHR43744:SF8">
    <property type="entry name" value="SN-GLYCEROL-3-PHOSPHATE TRANSPORT SYSTEM PERMEASE PROTEIN UGPE"/>
    <property type="match status" value="1"/>
</dbReference>
<organism evidence="10 11">
    <name type="scientific">Xylanimonas allomyrinae</name>
    <dbReference type="NCBI Taxonomy" id="2509459"/>
    <lineage>
        <taxon>Bacteria</taxon>
        <taxon>Bacillati</taxon>
        <taxon>Actinomycetota</taxon>
        <taxon>Actinomycetes</taxon>
        <taxon>Micrococcales</taxon>
        <taxon>Promicromonosporaceae</taxon>
        <taxon>Xylanimonas</taxon>
    </lineage>
</organism>
<dbReference type="Gene3D" id="1.10.3720.10">
    <property type="entry name" value="MetI-like"/>
    <property type="match status" value="1"/>
</dbReference>
<keyword evidence="3" id="KW-1003">Cell membrane</keyword>
<dbReference type="KEGG" id="xyl:ET495_05565"/>
<evidence type="ECO:0000256" key="6">
    <source>
        <dbReference type="ARBA" id="ARBA00023136"/>
    </source>
</evidence>
<gene>
    <name evidence="10" type="ORF">ET495_05565</name>
</gene>
<dbReference type="GO" id="GO:0055085">
    <property type="term" value="P:transmembrane transport"/>
    <property type="evidence" value="ECO:0007669"/>
    <property type="project" value="InterPro"/>
</dbReference>
<dbReference type="InterPro" id="IPR000515">
    <property type="entry name" value="MetI-like"/>
</dbReference>
<dbReference type="OrthoDB" id="61122at2"/>
<dbReference type="AlphaFoldDB" id="A0A4V0YE33"/>
<proteinExistence type="inferred from homology"/>
<accession>A0A4V0YE33</accession>
<feature type="domain" description="ABC transmembrane type-1" evidence="9">
    <location>
        <begin position="101"/>
        <end position="292"/>
    </location>
</feature>
<dbReference type="PROSITE" id="PS50928">
    <property type="entry name" value="ABC_TM1"/>
    <property type="match status" value="1"/>
</dbReference>
<keyword evidence="6 7" id="KW-0472">Membrane</keyword>
<comment type="similarity">
    <text evidence="7">Belongs to the binding-protein-dependent transport system permease family.</text>
</comment>
<evidence type="ECO:0000256" key="5">
    <source>
        <dbReference type="ARBA" id="ARBA00022989"/>
    </source>
</evidence>
<keyword evidence="4 7" id="KW-0812">Transmembrane</keyword>
<evidence type="ECO:0000256" key="7">
    <source>
        <dbReference type="RuleBase" id="RU363032"/>
    </source>
</evidence>
<dbReference type="InterPro" id="IPR035906">
    <property type="entry name" value="MetI-like_sf"/>
</dbReference>
<feature type="transmembrane region" description="Helical" evidence="7">
    <location>
        <begin position="226"/>
        <end position="250"/>
    </location>
</feature>
<dbReference type="SUPFAM" id="SSF161098">
    <property type="entry name" value="MetI-like"/>
    <property type="match status" value="1"/>
</dbReference>
<name>A0A4V0YE33_9MICO</name>
<evidence type="ECO:0000313" key="11">
    <source>
        <dbReference type="Proteomes" id="UP000291758"/>
    </source>
</evidence>
<feature type="transmembrane region" description="Helical" evidence="7">
    <location>
        <begin position="139"/>
        <end position="161"/>
    </location>
</feature>
<keyword evidence="11" id="KW-1185">Reference proteome</keyword>